<dbReference type="EMBL" id="BSXW01002493">
    <property type="protein sequence ID" value="GMF42614.1"/>
    <property type="molecule type" value="Genomic_DNA"/>
</dbReference>
<gene>
    <name evidence="1" type="ORF">Plil01_001679500</name>
</gene>
<keyword evidence="2" id="KW-1185">Reference proteome</keyword>
<reference evidence="1" key="1">
    <citation type="submission" date="2023-04" db="EMBL/GenBank/DDBJ databases">
        <title>Phytophthora lilii NBRC 32176.</title>
        <authorList>
            <person name="Ichikawa N."/>
            <person name="Sato H."/>
            <person name="Tonouchi N."/>
        </authorList>
    </citation>
    <scope>NUCLEOTIDE SEQUENCE</scope>
    <source>
        <strain evidence="1">NBRC 32176</strain>
    </source>
</reference>
<organism evidence="1 2">
    <name type="scientific">Phytophthora lilii</name>
    <dbReference type="NCBI Taxonomy" id="2077276"/>
    <lineage>
        <taxon>Eukaryota</taxon>
        <taxon>Sar</taxon>
        <taxon>Stramenopiles</taxon>
        <taxon>Oomycota</taxon>
        <taxon>Peronosporomycetes</taxon>
        <taxon>Peronosporales</taxon>
        <taxon>Peronosporaceae</taxon>
        <taxon>Phytophthora</taxon>
    </lineage>
</organism>
<sequence>MNPSKWHYLTKAIGNLLQQSQRSRKEHFSGGVLTQRREQLSLALIIFSPNEAKGLHNMRPHSSAADDWCSADMPVVDQGRSSVFIQSAYRQVDAGGAARVQGHDVHICWAIPAWTYGALVHGVQRQRL</sequence>
<protein>
    <submittedName>
        <fullName evidence="1">Unnamed protein product</fullName>
    </submittedName>
</protein>
<dbReference type="AlphaFoldDB" id="A0A9W7CU49"/>
<dbReference type="Proteomes" id="UP001165083">
    <property type="component" value="Unassembled WGS sequence"/>
</dbReference>
<proteinExistence type="predicted"/>
<accession>A0A9W7CU49</accession>
<comment type="caution">
    <text evidence="1">The sequence shown here is derived from an EMBL/GenBank/DDBJ whole genome shotgun (WGS) entry which is preliminary data.</text>
</comment>
<evidence type="ECO:0000313" key="1">
    <source>
        <dbReference type="EMBL" id="GMF42614.1"/>
    </source>
</evidence>
<evidence type="ECO:0000313" key="2">
    <source>
        <dbReference type="Proteomes" id="UP001165083"/>
    </source>
</evidence>
<name>A0A9W7CU49_9STRA</name>